<evidence type="ECO:0000313" key="2">
    <source>
        <dbReference type="EMBL" id="VZO37225.1"/>
    </source>
</evidence>
<dbReference type="PANTHER" id="PTHR43283">
    <property type="entry name" value="BETA-LACTAMASE-RELATED"/>
    <property type="match status" value="1"/>
</dbReference>
<protein>
    <submittedName>
        <fullName evidence="2">Esterase EstB</fullName>
        <ecNumber evidence="2">3.1.1.-</ecNumber>
    </submittedName>
</protein>
<gene>
    <name evidence="2" type="primary">estB_2</name>
    <name evidence="2" type="ORF">HALOF300_02312</name>
</gene>
<dbReference type="PANTHER" id="PTHR43283:SF3">
    <property type="entry name" value="BETA-LACTAMASE FAMILY PROTEIN (AFU_ORTHOLOGUE AFUA_5G07500)"/>
    <property type="match status" value="1"/>
</dbReference>
<keyword evidence="2" id="KW-0378">Hydrolase</keyword>
<dbReference type="Proteomes" id="UP000419743">
    <property type="component" value="Unassembled WGS sequence"/>
</dbReference>
<dbReference type="Pfam" id="PF00144">
    <property type="entry name" value="Beta-lactamase"/>
    <property type="match status" value="1"/>
</dbReference>
<proteinExistence type="predicted"/>
<keyword evidence="3" id="KW-1185">Reference proteome</keyword>
<accession>A0A7M4DJK5</accession>
<dbReference type="RefSeq" id="WP_156741077.1">
    <property type="nucleotide sequence ID" value="NZ_CACRYJ010000032.1"/>
</dbReference>
<dbReference type="AlphaFoldDB" id="A0A7M4DJK5"/>
<dbReference type="EC" id="3.1.1.-" evidence="2"/>
<dbReference type="InterPro" id="IPR050789">
    <property type="entry name" value="Diverse_Enzym_Activities"/>
</dbReference>
<name>A0A7M4DJK5_9MICO</name>
<feature type="domain" description="Beta-lactamase-related" evidence="1">
    <location>
        <begin position="35"/>
        <end position="376"/>
    </location>
</feature>
<evidence type="ECO:0000313" key="3">
    <source>
        <dbReference type="Proteomes" id="UP000419743"/>
    </source>
</evidence>
<dbReference type="InterPro" id="IPR012338">
    <property type="entry name" value="Beta-lactam/transpept-like"/>
</dbReference>
<dbReference type="Gene3D" id="3.40.710.10">
    <property type="entry name" value="DD-peptidase/beta-lactamase superfamily"/>
    <property type="match status" value="1"/>
</dbReference>
<reference evidence="2 3" key="1">
    <citation type="submission" date="2019-11" db="EMBL/GenBank/DDBJ databases">
        <authorList>
            <person name="Criscuolo A."/>
        </authorList>
    </citation>
    <scope>NUCLEOTIDE SEQUENCE [LARGE SCALE GENOMIC DNA]</scope>
    <source>
        <strain evidence="2">CIP111667</strain>
    </source>
</reference>
<dbReference type="EMBL" id="CACRYJ010000032">
    <property type="protein sequence ID" value="VZO37225.1"/>
    <property type="molecule type" value="Genomic_DNA"/>
</dbReference>
<dbReference type="SUPFAM" id="SSF56601">
    <property type="entry name" value="beta-lactamase/transpeptidase-like"/>
    <property type="match status" value="1"/>
</dbReference>
<dbReference type="GO" id="GO:0016787">
    <property type="term" value="F:hydrolase activity"/>
    <property type="evidence" value="ECO:0007669"/>
    <property type="project" value="UniProtKB-KW"/>
</dbReference>
<organism evidence="2 3">
    <name type="scientific">Occultella aeris</name>
    <dbReference type="NCBI Taxonomy" id="2761496"/>
    <lineage>
        <taxon>Bacteria</taxon>
        <taxon>Bacillati</taxon>
        <taxon>Actinomycetota</taxon>
        <taxon>Actinomycetes</taxon>
        <taxon>Micrococcales</taxon>
        <taxon>Ruaniaceae</taxon>
        <taxon>Occultella</taxon>
    </lineage>
</organism>
<sequence length="401" mass="41567">MSNRTMADRAAEALTTALAPIVEGGSPCGLTWGIDVDGERRVGALGHLDAGHSRATAADTIYRISSVTKPVTAVAALALVEDGTLALDAPVDDLLPELADRRVLVRPDGPLEETEPVSRPITVEDVLSFRLGHGMDFRAWGSPTPLDEAMTEAGLSAGPPAPQRHLPADEWLALLGTFPLRHQPGERWLYNTGAEVLGVLIARATGTSLGSVLAERVLGPLRMRDTGFSVPTEQSERFGACFWPPDPETGIAGIYDAADGQWASAPVFEGGDAGLVSTVDDLLAFGVMLRDGGATGGTRVLLPGSVAALTTNRLTTAQLAANSPSPDGSTGWGLGVGVALSPTPSVVGSYGWDGGLGSAWRNDTARGLSAVLLTNEAWAAPVPTAVIEAFWKALAESVPVS</sequence>
<comment type="caution">
    <text evidence="2">The sequence shown here is derived from an EMBL/GenBank/DDBJ whole genome shotgun (WGS) entry which is preliminary data.</text>
</comment>
<evidence type="ECO:0000259" key="1">
    <source>
        <dbReference type="Pfam" id="PF00144"/>
    </source>
</evidence>
<dbReference type="InterPro" id="IPR001466">
    <property type="entry name" value="Beta-lactam-related"/>
</dbReference>